<dbReference type="Gene3D" id="1.10.10.60">
    <property type="entry name" value="Homeodomain-like"/>
    <property type="match status" value="2"/>
</dbReference>
<comment type="subcellular location">
    <subcellularLocation>
        <location evidence="1">Nucleus</location>
    </subcellularLocation>
</comment>
<protein>
    <submittedName>
        <fullName evidence="10">Uncharacterized protein</fullName>
    </submittedName>
</protein>
<keyword evidence="2" id="KW-0677">Repeat</keyword>
<dbReference type="FunFam" id="1.10.10.60:FF:000001">
    <property type="entry name" value="MYB-related transcription factor"/>
    <property type="match status" value="1"/>
</dbReference>
<keyword evidence="11" id="KW-1185">Reference proteome</keyword>
<feature type="domain" description="HTH myb-type" evidence="9">
    <location>
        <begin position="9"/>
        <end position="61"/>
    </location>
</feature>
<dbReference type="AlphaFoldDB" id="A0AAN9I8L9"/>
<dbReference type="InterPro" id="IPR009057">
    <property type="entry name" value="Homeodomain-like_sf"/>
</dbReference>
<dbReference type="PROSITE" id="PS51294">
    <property type="entry name" value="HTH_MYB"/>
    <property type="match status" value="2"/>
</dbReference>
<dbReference type="Pfam" id="PF00249">
    <property type="entry name" value="Myb_DNA-binding"/>
    <property type="match status" value="2"/>
</dbReference>
<evidence type="ECO:0000256" key="1">
    <source>
        <dbReference type="ARBA" id="ARBA00004123"/>
    </source>
</evidence>
<evidence type="ECO:0000256" key="7">
    <source>
        <dbReference type="SAM" id="MobiDB-lite"/>
    </source>
</evidence>
<dbReference type="CDD" id="cd00167">
    <property type="entry name" value="SANT"/>
    <property type="match status" value="2"/>
</dbReference>
<feature type="domain" description="HTH myb-type" evidence="9">
    <location>
        <begin position="62"/>
        <end position="116"/>
    </location>
</feature>
<proteinExistence type="predicted"/>
<dbReference type="PANTHER" id="PTHR10641:SF1383">
    <property type="entry name" value="TRANSCRIPTION FACTOR MYB13"/>
    <property type="match status" value="1"/>
</dbReference>
<dbReference type="FunFam" id="1.10.10.60:FF:000316">
    <property type="entry name" value="Transcription factor MYB15"/>
    <property type="match status" value="1"/>
</dbReference>
<feature type="domain" description="Myb-like" evidence="8">
    <location>
        <begin position="9"/>
        <end position="61"/>
    </location>
</feature>
<keyword evidence="6" id="KW-0539">Nucleus</keyword>
<dbReference type="PROSITE" id="PS50090">
    <property type="entry name" value="MYB_LIKE"/>
    <property type="match status" value="2"/>
</dbReference>
<evidence type="ECO:0000259" key="9">
    <source>
        <dbReference type="PROSITE" id="PS51294"/>
    </source>
</evidence>
<evidence type="ECO:0000256" key="2">
    <source>
        <dbReference type="ARBA" id="ARBA00022737"/>
    </source>
</evidence>
<dbReference type="Proteomes" id="UP001372338">
    <property type="component" value="Unassembled WGS sequence"/>
</dbReference>
<dbReference type="InterPro" id="IPR015495">
    <property type="entry name" value="Myb_TF_plants"/>
</dbReference>
<evidence type="ECO:0000259" key="8">
    <source>
        <dbReference type="PROSITE" id="PS50090"/>
    </source>
</evidence>
<name>A0AAN9I8L9_CROPI</name>
<dbReference type="InterPro" id="IPR017930">
    <property type="entry name" value="Myb_dom"/>
</dbReference>
<dbReference type="GO" id="GO:0005634">
    <property type="term" value="C:nucleus"/>
    <property type="evidence" value="ECO:0007669"/>
    <property type="project" value="UniProtKB-SubCell"/>
</dbReference>
<keyword evidence="5" id="KW-0804">Transcription</keyword>
<keyword evidence="4" id="KW-0238">DNA-binding</keyword>
<evidence type="ECO:0000313" key="10">
    <source>
        <dbReference type="EMBL" id="KAK7268899.1"/>
    </source>
</evidence>
<gene>
    <name evidence="10" type="ORF">RIF29_21608</name>
</gene>
<reference evidence="10 11" key="1">
    <citation type="submission" date="2024-01" db="EMBL/GenBank/DDBJ databases">
        <title>The genomes of 5 underutilized Papilionoideae crops provide insights into root nodulation and disease resistanc.</title>
        <authorList>
            <person name="Yuan L."/>
        </authorList>
    </citation>
    <scope>NUCLEOTIDE SEQUENCE [LARGE SCALE GENOMIC DNA]</scope>
    <source>
        <strain evidence="10">ZHUSHIDOU_FW_LH</strain>
        <tissue evidence="10">Leaf</tissue>
    </source>
</reference>
<comment type="caution">
    <text evidence="10">The sequence shown here is derived from an EMBL/GenBank/DDBJ whole genome shotgun (WGS) entry which is preliminary data.</text>
</comment>
<evidence type="ECO:0000256" key="6">
    <source>
        <dbReference type="ARBA" id="ARBA00023242"/>
    </source>
</evidence>
<feature type="domain" description="Myb-like" evidence="8">
    <location>
        <begin position="62"/>
        <end position="112"/>
    </location>
</feature>
<evidence type="ECO:0000256" key="3">
    <source>
        <dbReference type="ARBA" id="ARBA00023015"/>
    </source>
</evidence>
<accession>A0AAN9I8L9</accession>
<dbReference type="SUPFAM" id="SSF46689">
    <property type="entry name" value="Homeodomain-like"/>
    <property type="match status" value="1"/>
</dbReference>
<keyword evidence="3" id="KW-0805">Transcription regulation</keyword>
<feature type="region of interest" description="Disordered" evidence="7">
    <location>
        <begin position="128"/>
        <end position="160"/>
    </location>
</feature>
<dbReference type="SMART" id="SM00717">
    <property type="entry name" value="SANT"/>
    <property type="match status" value="2"/>
</dbReference>
<dbReference type="PANTHER" id="PTHR10641">
    <property type="entry name" value="MYB FAMILY TRANSCRIPTION FACTOR"/>
    <property type="match status" value="1"/>
</dbReference>
<dbReference type="InterPro" id="IPR001005">
    <property type="entry name" value="SANT/Myb"/>
</dbReference>
<dbReference type="EMBL" id="JAYWIO010000004">
    <property type="protein sequence ID" value="KAK7268899.1"/>
    <property type="molecule type" value="Genomic_DNA"/>
</dbReference>
<evidence type="ECO:0000256" key="4">
    <source>
        <dbReference type="ARBA" id="ARBA00023125"/>
    </source>
</evidence>
<evidence type="ECO:0000313" key="11">
    <source>
        <dbReference type="Proteomes" id="UP001372338"/>
    </source>
</evidence>
<sequence>MVRAPCCEKMGLKKGPWTSEEDQILISYIQKHGHTNWRALPKQAGLLRCGKSCRLRWINYLRPDIKRGNFTNEEEETIIKLHEMLGNRWSAIAAKLPGRTDNEIKNVWHTHLKKRLLKKDQLNSDTKIRVSRPKIKRSESNSSTITQSEPEHDTSACTTSSDFSSIMVGESKNIKTEVIELPEIDESFWSEAAAMDDETPNMVPSKSWTISNELLLQCPFNKYEESFQQSNGYSSNLDDGMDFWYDIFIRTADPMELPEF</sequence>
<organism evidence="10 11">
    <name type="scientific">Crotalaria pallida</name>
    <name type="common">Smooth rattlebox</name>
    <name type="synonym">Crotalaria striata</name>
    <dbReference type="NCBI Taxonomy" id="3830"/>
    <lineage>
        <taxon>Eukaryota</taxon>
        <taxon>Viridiplantae</taxon>
        <taxon>Streptophyta</taxon>
        <taxon>Embryophyta</taxon>
        <taxon>Tracheophyta</taxon>
        <taxon>Spermatophyta</taxon>
        <taxon>Magnoliopsida</taxon>
        <taxon>eudicotyledons</taxon>
        <taxon>Gunneridae</taxon>
        <taxon>Pentapetalae</taxon>
        <taxon>rosids</taxon>
        <taxon>fabids</taxon>
        <taxon>Fabales</taxon>
        <taxon>Fabaceae</taxon>
        <taxon>Papilionoideae</taxon>
        <taxon>50 kb inversion clade</taxon>
        <taxon>genistoids sensu lato</taxon>
        <taxon>core genistoids</taxon>
        <taxon>Crotalarieae</taxon>
        <taxon>Crotalaria</taxon>
    </lineage>
</organism>
<dbReference type="GO" id="GO:0003677">
    <property type="term" value="F:DNA binding"/>
    <property type="evidence" value="ECO:0007669"/>
    <property type="project" value="UniProtKB-KW"/>
</dbReference>
<evidence type="ECO:0000256" key="5">
    <source>
        <dbReference type="ARBA" id="ARBA00023163"/>
    </source>
</evidence>